<protein>
    <submittedName>
        <fullName evidence="2">Uncharacterized protein</fullName>
    </submittedName>
</protein>
<proteinExistence type="predicted"/>
<reference evidence="2 3" key="1">
    <citation type="journal article" date="2019" name="Sci. Rep.">
        <title>Orb-weaving spider Araneus ventricosus genome elucidates the spidroin gene catalogue.</title>
        <authorList>
            <person name="Kono N."/>
            <person name="Nakamura H."/>
            <person name="Ohtoshi R."/>
            <person name="Moran D.A.P."/>
            <person name="Shinohara A."/>
            <person name="Yoshida Y."/>
            <person name="Fujiwara M."/>
            <person name="Mori M."/>
            <person name="Tomita M."/>
            <person name="Arakawa K."/>
        </authorList>
    </citation>
    <scope>NUCLEOTIDE SEQUENCE [LARGE SCALE GENOMIC DNA]</scope>
</reference>
<feature type="compositionally biased region" description="Polar residues" evidence="1">
    <location>
        <begin position="15"/>
        <end position="30"/>
    </location>
</feature>
<feature type="region of interest" description="Disordered" evidence="1">
    <location>
        <begin position="15"/>
        <end position="92"/>
    </location>
</feature>
<evidence type="ECO:0000256" key="1">
    <source>
        <dbReference type="SAM" id="MobiDB-lite"/>
    </source>
</evidence>
<name>A0A4Y2FGC1_ARAVE</name>
<sequence length="92" mass="9917">MRSVGADISLTHQTLNQNFPSIPQVSSTPPSDKDLPPVFPASTGEVEPTLPPVQPPTSMTPEQRSESSTVHPYIAETVPSTLGRSTREHLID</sequence>
<gene>
    <name evidence="2" type="ORF">AVEN_217612_1</name>
</gene>
<evidence type="ECO:0000313" key="3">
    <source>
        <dbReference type="Proteomes" id="UP000499080"/>
    </source>
</evidence>
<feature type="compositionally biased region" description="Polar residues" evidence="1">
    <location>
        <begin position="56"/>
        <end position="70"/>
    </location>
</feature>
<dbReference type="EMBL" id="BGPR01000913">
    <property type="protein sequence ID" value="GBM40017.1"/>
    <property type="molecule type" value="Genomic_DNA"/>
</dbReference>
<evidence type="ECO:0000313" key="2">
    <source>
        <dbReference type="EMBL" id="GBM40017.1"/>
    </source>
</evidence>
<dbReference type="AlphaFoldDB" id="A0A4Y2FGC1"/>
<dbReference type="Proteomes" id="UP000499080">
    <property type="component" value="Unassembled WGS sequence"/>
</dbReference>
<accession>A0A4Y2FGC1</accession>
<organism evidence="2 3">
    <name type="scientific">Araneus ventricosus</name>
    <name type="common">Orbweaver spider</name>
    <name type="synonym">Epeira ventricosa</name>
    <dbReference type="NCBI Taxonomy" id="182803"/>
    <lineage>
        <taxon>Eukaryota</taxon>
        <taxon>Metazoa</taxon>
        <taxon>Ecdysozoa</taxon>
        <taxon>Arthropoda</taxon>
        <taxon>Chelicerata</taxon>
        <taxon>Arachnida</taxon>
        <taxon>Araneae</taxon>
        <taxon>Araneomorphae</taxon>
        <taxon>Entelegynae</taxon>
        <taxon>Araneoidea</taxon>
        <taxon>Araneidae</taxon>
        <taxon>Araneus</taxon>
    </lineage>
</organism>
<keyword evidence="3" id="KW-1185">Reference proteome</keyword>
<comment type="caution">
    <text evidence="2">The sequence shown here is derived from an EMBL/GenBank/DDBJ whole genome shotgun (WGS) entry which is preliminary data.</text>
</comment>